<protein>
    <submittedName>
        <fullName evidence="2">RNA-dependent RNA polymerase-associated nucleotidyltransferase 2</fullName>
    </submittedName>
</protein>
<dbReference type="GO" id="GO:0031123">
    <property type="term" value="P:RNA 3'-end processing"/>
    <property type="evidence" value="ECO:0007669"/>
    <property type="project" value="TreeGrafter"/>
</dbReference>
<feature type="domain" description="Poly(A) RNA polymerase mitochondrial-like central palm" evidence="1">
    <location>
        <begin position="220"/>
        <end position="355"/>
    </location>
</feature>
<keyword evidence="2" id="KW-0696">RNA-directed RNA polymerase</keyword>
<dbReference type="SUPFAM" id="SSF81631">
    <property type="entry name" value="PAP/OAS1 substrate-binding domain"/>
    <property type="match status" value="1"/>
</dbReference>
<dbReference type="CDD" id="cd05402">
    <property type="entry name" value="NT_PAP_TUTase"/>
    <property type="match status" value="1"/>
</dbReference>
<dbReference type="SUPFAM" id="SSF81301">
    <property type="entry name" value="Nucleotidyltransferase"/>
    <property type="match status" value="1"/>
</dbReference>
<dbReference type="Pfam" id="PF22600">
    <property type="entry name" value="MTPAP-like_central"/>
    <property type="match status" value="1"/>
</dbReference>
<organism evidence="2">
    <name type="scientific">Tetrahymena thermophila</name>
    <dbReference type="NCBI Taxonomy" id="5911"/>
    <lineage>
        <taxon>Eukaryota</taxon>
        <taxon>Sar</taxon>
        <taxon>Alveolata</taxon>
        <taxon>Ciliophora</taxon>
        <taxon>Intramacronucleata</taxon>
        <taxon>Oligohymenophorea</taxon>
        <taxon>Hymenostomatida</taxon>
        <taxon>Tetrahymenina</taxon>
        <taxon>Tetrahymenidae</taxon>
        <taxon>Tetrahymena</taxon>
    </lineage>
</organism>
<reference evidence="2" key="1">
    <citation type="journal article" date="2009" name="RNA">
        <title>A single RNA-dependent RNA polymerase assembles with mutually exclusive nucleotidyl transferase subunits to direct different pathways of small RNA biogenesis.</title>
        <authorList>
            <person name="Lee S.R."/>
            <person name="Talsky K.B."/>
            <person name="Collins K."/>
        </authorList>
    </citation>
    <scope>NUCLEOTIDE SEQUENCE</scope>
    <source>
        <strain evidence="2">SB210</strain>
    </source>
</reference>
<dbReference type="EMBL" id="EU009113">
    <property type="protein sequence ID" value="ABS32301.1"/>
    <property type="molecule type" value="mRNA"/>
</dbReference>
<dbReference type="PANTHER" id="PTHR12271:SF40">
    <property type="entry name" value="POLY(A) RNA POLYMERASE GLD2"/>
    <property type="match status" value="1"/>
</dbReference>
<dbReference type="PANTHER" id="PTHR12271">
    <property type="entry name" value="POLY A POLYMERASE CID PAP -RELATED"/>
    <property type="match status" value="1"/>
</dbReference>
<name>A7LFN1_TETTH</name>
<dbReference type="GO" id="GO:0003968">
    <property type="term" value="F:RNA-directed RNA polymerase activity"/>
    <property type="evidence" value="ECO:0007669"/>
    <property type="project" value="UniProtKB-KW"/>
</dbReference>
<proteinExistence type="evidence at transcript level"/>
<dbReference type="Gene3D" id="3.30.460.10">
    <property type="entry name" value="Beta Polymerase, domain 2"/>
    <property type="match status" value="1"/>
</dbReference>
<evidence type="ECO:0000313" key="2">
    <source>
        <dbReference type="EMBL" id="ABS32301.1"/>
    </source>
</evidence>
<dbReference type="AlphaFoldDB" id="A7LFN1"/>
<keyword evidence="2" id="KW-0808">Transferase</keyword>
<dbReference type="Gene3D" id="1.10.1410.10">
    <property type="match status" value="1"/>
</dbReference>
<gene>
    <name evidence="2" type="primary">RDN2</name>
</gene>
<evidence type="ECO:0000259" key="1">
    <source>
        <dbReference type="Pfam" id="PF22600"/>
    </source>
</evidence>
<dbReference type="InterPro" id="IPR043519">
    <property type="entry name" value="NT_sf"/>
</dbReference>
<dbReference type="InterPro" id="IPR054708">
    <property type="entry name" value="MTPAP-like_central"/>
</dbReference>
<accession>A7LFN1</accession>
<sequence length="557" mass="66211">MEGDFFQQTFLKYIKYRPSKNINVHQYLLKKLEVEQLSQSQLLSLKNSLDDFIRKYNFHNDEWILISLIENLAHSDLLFSSDTEKYILIIKKRFYLNLLNKLENNISSKFDLQELQKCLKSFYLSYKNNVYDLFLNASNDIQIIKQIDSNLGEKLKKIEKHVSEILKRLKSNESQQMSINQNEQNIQQNKENINEITSSNQLEILLNQIYKQEKISIQFNEELLNQEVNMVNQIVSEMNLNKIIGLQNVYVHPYGSVVSGFGQNDSDIDISINTDCYLDERVFLSLIYDFMKNYLHKYKIKYQKLELKLDARIPLITLVKQKDNVNLKSNTVSIDICINNLLGCANSKMLKVISQIHPLVKQLGIIIKYWAKQNGLISKKTLSSYAFILIMICFLQRKKLIDPYFQEKVQKRQSDPKYSTLIKRTKETDQEFQTNLYYVQDPSHLQKSLKKYKENNPNQKTLLDMNLASLFSEFIEYYSDTTDENRRYIDIMNNYIVKSYNKNLFFYIIDPFDNYHNPGERSRVENIDDNIFINRFRFAKQKLQDKQYSQIFELKFQ</sequence>
<keyword evidence="2" id="KW-0548">Nucleotidyltransferase</keyword>